<keyword evidence="5" id="KW-1185">Reference proteome</keyword>
<keyword evidence="2" id="KW-0732">Signal</keyword>
<dbReference type="SUPFAM" id="SSF82153">
    <property type="entry name" value="FAS1 domain"/>
    <property type="match status" value="2"/>
</dbReference>
<gene>
    <name evidence="4" type="ORF">G7Y89_g8700</name>
</gene>
<evidence type="ECO:0000313" key="4">
    <source>
        <dbReference type="EMBL" id="KAF4629444.1"/>
    </source>
</evidence>
<dbReference type="Gene3D" id="2.30.180.10">
    <property type="entry name" value="FAS1 domain"/>
    <property type="match status" value="2"/>
</dbReference>
<feature type="chain" id="PRO_5034899395" description="FAS1 domain-containing protein" evidence="2">
    <location>
        <begin position="19"/>
        <end position="318"/>
    </location>
</feature>
<evidence type="ECO:0000259" key="3">
    <source>
        <dbReference type="PROSITE" id="PS50213"/>
    </source>
</evidence>
<dbReference type="OrthoDB" id="286301at2759"/>
<dbReference type="GO" id="GO:0000329">
    <property type="term" value="C:fungal-type vacuole membrane"/>
    <property type="evidence" value="ECO:0007669"/>
    <property type="project" value="TreeGrafter"/>
</dbReference>
<name>A0A8H4W3B3_9HELO</name>
<evidence type="ECO:0000256" key="1">
    <source>
        <dbReference type="SAM" id="MobiDB-lite"/>
    </source>
</evidence>
<dbReference type="Pfam" id="PF02469">
    <property type="entry name" value="Fasciclin"/>
    <property type="match status" value="2"/>
</dbReference>
<sequence length="318" mass="34334">MHFKYLLLAAALGVVASAQSLMEALASQNTSLSALNGLLATQPDLLSSLGNATNITILAPSNEALTTFLNSTAGMNTANISGAVTALLQYHVLNGTYHNFTTRPEFIPTMLSNATLANVTGGQRVEATRNGTNVTFLSGLVERSLVSQANINFTGGTIHIIDHVLTIPDSVSSTAVAANLTSLIGALTQLNSVNSVNALRDVTIFAPSNAAFQNIGSALSNLTTEQLTGIVEYHVVNGTVGYSSSLSNETLTTLGGKQITCPQPKQHKRNPRTNRKRHLSRLLRRQLRLFSTVYFWYFGNDDDYRRPDWCGRRSYDVD</sequence>
<feature type="domain" description="FAS1" evidence="3">
    <location>
        <begin position="19"/>
        <end position="165"/>
    </location>
</feature>
<dbReference type="SMART" id="SM00554">
    <property type="entry name" value="FAS1"/>
    <property type="match status" value="2"/>
</dbReference>
<accession>A0A8H4W3B3</accession>
<feature type="region of interest" description="Disordered" evidence="1">
    <location>
        <begin position="257"/>
        <end position="276"/>
    </location>
</feature>
<dbReference type="PROSITE" id="PS50213">
    <property type="entry name" value="FAS1"/>
    <property type="match status" value="2"/>
</dbReference>
<dbReference type="Proteomes" id="UP000566819">
    <property type="component" value="Unassembled WGS sequence"/>
</dbReference>
<dbReference type="InterPro" id="IPR000782">
    <property type="entry name" value="FAS1_domain"/>
</dbReference>
<feature type="signal peptide" evidence="2">
    <location>
        <begin position="1"/>
        <end position="18"/>
    </location>
</feature>
<organism evidence="4 5">
    <name type="scientific">Cudoniella acicularis</name>
    <dbReference type="NCBI Taxonomy" id="354080"/>
    <lineage>
        <taxon>Eukaryota</taxon>
        <taxon>Fungi</taxon>
        <taxon>Dikarya</taxon>
        <taxon>Ascomycota</taxon>
        <taxon>Pezizomycotina</taxon>
        <taxon>Leotiomycetes</taxon>
        <taxon>Helotiales</taxon>
        <taxon>Tricladiaceae</taxon>
        <taxon>Cudoniella</taxon>
    </lineage>
</organism>
<dbReference type="PANTHER" id="PTHR10900">
    <property type="entry name" value="PERIOSTIN-RELATED"/>
    <property type="match status" value="1"/>
</dbReference>
<protein>
    <recommendedName>
        <fullName evidence="3">FAS1 domain-containing protein</fullName>
    </recommendedName>
</protein>
<comment type="caution">
    <text evidence="4">The sequence shown here is derived from an EMBL/GenBank/DDBJ whole genome shotgun (WGS) entry which is preliminary data.</text>
</comment>
<dbReference type="InterPro" id="IPR050904">
    <property type="entry name" value="Adhesion/Biosynth-related"/>
</dbReference>
<dbReference type="AlphaFoldDB" id="A0A8H4W3B3"/>
<dbReference type="EMBL" id="JAAMPI010000676">
    <property type="protein sequence ID" value="KAF4629444.1"/>
    <property type="molecule type" value="Genomic_DNA"/>
</dbReference>
<evidence type="ECO:0000256" key="2">
    <source>
        <dbReference type="SAM" id="SignalP"/>
    </source>
</evidence>
<reference evidence="4 5" key="1">
    <citation type="submission" date="2020-03" db="EMBL/GenBank/DDBJ databases">
        <title>Draft Genome Sequence of Cudoniella acicularis.</title>
        <authorList>
            <person name="Buettner E."/>
            <person name="Kellner H."/>
        </authorList>
    </citation>
    <scope>NUCLEOTIDE SEQUENCE [LARGE SCALE GENOMIC DNA]</scope>
    <source>
        <strain evidence="4 5">DSM 108380</strain>
    </source>
</reference>
<feature type="domain" description="FAS1" evidence="3">
    <location>
        <begin position="167"/>
        <end position="318"/>
    </location>
</feature>
<dbReference type="PANTHER" id="PTHR10900:SF77">
    <property type="entry name" value="FI19380P1"/>
    <property type="match status" value="1"/>
</dbReference>
<dbReference type="GO" id="GO:0016236">
    <property type="term" value="P:macroautophagy"/>
    <property type="evidence" value="ECO:0007669"/>
    <property type="project" value="TreeGrafter"/>
</dbReference>
<evidence type="ECO:0000313" key="5">
    <source>
        <dbReference type="Proteomes" id="UP000566819"/>
    </source>
</evidence>
<feature type="compositionally biased region" description="Basic residues" evidence="1">
    <location>
        <begin position="265"/>
        <end position="276"/>
    </location>
</feature>
<dbReference type="InterPro" id="IPR036378">
    <property type="entry name" value="FAS1_dom_sf"/>
</dbReference>
<proteinExistence type="predicted"/>